<comment type="caution">
    <text evidence="12">The sequence shown here is derived from an EMBL/GenBank/DDBJ whole genome shotgun (WGS) entry which is preliminary data.</text>
</comment>
<protein>
    <recommendedName>
        <fullName evidence="9">Glycerol-3-phosphate dehydrogenase [NAD(+)]</fullName>
        <ecNumber evidence="9">1.1.1.8</ecNumber>
    </recommendedName>
</protein>
<evidence type="ECO:0000256" key="8">
    <source>
        <dbReference type="RuleBase" id="RU000437"/>
    </source>
</evidence>
<evidence type="ECO:0000313" key="13">
    <source>
        <dbReference type="Proteomes" id="UP001530377"/>
    </source>
</evidence>
<feature type="binding site" evidence="7">
    <location>
        <begin position="15"/>
        <end position="20"/>
    </location>
    <ligand>
        <name>NAD(+)</name>
        <dbReference type="ChEBI" id="CHEBI:57540"/>
    </ligand>
</feature>
<dbReference type="Gene3D" id="1.10.1040.10">
    <property type="entry name" value="N-(1-d-carboxylethyl)-l-norvaline Dehydrogenase, domain 2"/>
    <property type="match status" value="1"/>
</dbReference>
<evidence type="ECO:0000259" key="11">
    <source>
        <dbReference type="Pfam" id="PF07479"/>
    </source>
</evidence>
<evidence type="ECO:0000256" key="1">
    <source>
        <dbReference type="ARBA" id="ARBA00011009"/>
    </source>
</evidence>
<dbReference type="Proteomes" id="UP001530377">
    <property type="component" value="Unassembled WGS sequence"/>
</dbReference>
<evidence type="ECO:0000256" key="5">
    <source>
        <dbReference type="PIRSR" id="PIRSR000114-1"/>
    </source>
</evidence>
<dbReference type="PIRSF" id="PIRSF000114">
    <property type="entry name" value="Glycerol-3-P_dh"/>
    <property type="match status" value="1"/>
</dbReference>
<feature type="binding site" evidence="7">
    <location>
        <position position="326"/>
    </location>
    <ligand>
        <name>NAD(+)</name>
        <dbReference type="ChEBI" id="CHEBI:57540"/>
    </ligand>
</feature>
<dbReference type="InterPro" id="IPR013328">
    <property type="entry name" value="6PGD_dom2"/>
</dbReference>
<dbReference type="SUPFAM" id="SSF48179">
    <property type="entry name" value="6-phosphogluconate dehydrogenase C-terminal domain-like"/>
    <property type="match status" value="1"/>
</dbReference>
<sequence>MTTEQQEEEKICIIGSGNWGCAIATVLGRNAAILPFCSEAVNMWVYDEPVTLPSDKKSTAKLSYVINTLHENVKYLPGVKLPSNVRAIPDLKEACKNATLLVFVTPHQFLPNLLPTIRANVHPTRCRGVSLIKGLDFDEMTKAPVLISKSIETAMGGGFKCGVLMGANIADEVARRQMCESTLACDFEDDGCNERTRQLFDEPPNFRVTRINDVAGAEACGALKNIVALGAGFVDGLGFGGNTKAALLRVGLLEMAQFCAIFFQRVERGTFIESCGIADLITTCYGGRNKRCAEEFAKLKLIEHKANCDELWMDIEHKLLNGQKLQGTLAVKEVYALLENRELLDSFPLFRSIFEIAFTGRPVSTITEGIHVIGKRFVSNL</sequence>
<evidence type="ECO:0000256" key="6">
    <source>
        <dbReference type="PIRSR" id="PIRSR000114-2"/>
    </source>
</evidence>
<dbReference type="InterPro" id="IPR008927">
    <property type="entry name" value="6-PGluconate_DH-like_C_sf"/>
</dbReference>
<keyword evidence="2 8" id="KW-0560">Oxidoreductase</keyword>
<comment type="similarity">
    <text evidence="1 8">Belongs to the NAD-dependent glycerol-3-phosphate dehydrogenase family.</text>
</comment>
<dbReference type="Pfam" id="PF07479">
    <property type="entry name" value="NAD_Gly3P_dh_C"/>
    <property type="match status" value="1"/>
</dbReference>
<dbReference type="NCBIfam" id="TIGR03376">
    <property type="entry name" value="glycerol3P_DH"/>
    <property type="match status" value="1"/>
</dbReference>
<evidence type="ECO:0000256" key="3">
    <source>
        <dbReference type="ARBA" id="ARBA00023027"/>
    </source>
</evidence>
<dbReference type="GO" id="GO:0141152">
    <property type="term" value="F:glycerol-3-phosphate dehydrogenase (NAD+) activity"/>
    <property type="evidence" value="ECO:0007669"/>
    <property type="project" value="UniProtKB-UniRule"/>
</dbReference>
<dbReference type="Pfam" id="PF01210">
    <property type="entry name" value="NAD_Gly3P_dh_N"/>
    <property type="match status" value="1"/>
</dbReference>
<gene>
    <name evidence="12" type="ORF">ACHAXA_005957</name>
</gene>
<evidence type="ECO:0000256" key="2">
    <source>
        <dbReference type="ARBA" id="ARBA00023002"/>
    </source>
</evidence>
<dbReference type="PANTHER" id="PTHR11728:SF8">
    <property type="entry name" value="GLYCEROL-3-PHOSPHATE DEHYDROGENASE [NAD(+)]-RELATED"/>
    <property type="match status" value="1"/>
</dbReference>
<keyword evidence="13" id="KW-1185">Reference proteome</keyword>
<dbReference type="PROSITE" id="PS00957">
    <property type="entry name" value="NAD_G3PDH"/>
    <property type="match status" value="1"/>
</dbReference>
<evidence type="ECO:0000256" key="7">
    <source>
        <dbReference type="PIRSR" id="PIRSR000114-3"/>
    </source>
</evidence>
<dbReference type="FunFam" id="1.10.1040.10:FF:000004">
    <property type="entry name" value="Glycerol-3-phosphate dehydrogenase [NAD(+)]"/>
    <property type="match status" value="1"/>
</dbReference>
<feature type="binding site" evidence="7">
    <location>
        <position position="109"/>
    </location>
    <ligand>
        <name>NAD(+)</name>
        <dbReference type="ChEBI" id="CHEBI:57540"/>
    </ligand>
</feature>
<organism evidence="12 13">
    <name type="scientific">Cyclostephanos tholiformis</name>
    <dbReference type="NCBI Taxonomy" id="382380"/>
    <lineage>
        <taxon>Eukaryota</taxon>
        <taxon>Sar</taxon>
        <taxon>Stramenopiles</taxon>
        <taxon>Ochrophyta</taxon>
        <taxon>Bacillariophyta</taxon>
        <taxon>Coscinodiscophyceae</taxon>
        <taxon>Thalassiosirophycidae</taxon>
        <taxon>Stephanodiscales</taxon>
        <taxon>Stephanodiscaceae</taxon>
        <taxon>Cyclostephanos</taxon>
    </lineage>
</organism>
<feature type="binding site" evidence="7">
    <location>
        <position position="170"/>
    </location>
    <ligand>
        <name>NAD(+)</name>
        <dbReference type="ChEBI" id="CHEBI:57540"/>
    </ligand>
</feature>
<dbReference type="GO" id="GO:0046168">
    <property type="term" value="P:glycerol-3-phosphate catabolic process"/>
    <property type="evidence" value="ECO:0007669"/>
    <property type="project" value="UniProtKB-UniRule"/>
</dbReference>
<feature type="active site" description="Proton acceptor" evidence="5">
    <location>
        <position position="224"/>
    </location>
</feature>
<evidence type="ECO:0000313" key="12">
    <source>
        <dbReference type="EMBL" id="KAL3822792.1"/>
    </source>
</evidence>
<dbReference type="InterPro" id="IPR036291">
    <property type="entry name" value="NAD(P)-bd_dom_sf"/>
</dbReference>
<dbReference type="InterPro" id="IPR006109">
    <property type="entry name" value="G3P_DH_NAD-dep_C"/>
</dbReference>
<feature type="binding site" evidence="6">
    <location>
        <begin position="288"/>
        <end position="289"/>
    </location>
    <ligand>
        <name>substrate</name>
    </ligand>
</feature>
<comment type="catalytic activity">
    <reaction evidence="4 9">
        <text>sn-glycerol 3-phosphate + NAD(+) = dihydroxyacetone phosphate + NADH + H(+)</text>
        <dbReference type="Rhea" id="RHEA:11092"/>
        <dbReference type="ChEBI" id="CHEBI:15378"/>
        <dbReference type="ChEBI" id="CHEBI:57540"/>
        <dbReference type="ChEBI" id="CHEBI:57597"/>
        <dbReference type="ChEBI" id="CHEBI:57642"/>
        <dbReference type="ChEBI" id="CHEBI:57945"/>
        <dbReference type="EC" id="1.1.1.8"/>
    </reaction>
</comment>
<feature type="domain" description="Glycerol-3-phosphate dehydrogenase NAD-dependent C-terminal" evidence="11">
    <location>
        <begin position="213"/>
        <end position="367"/>
    </location>
</feature>
<dbReference type="AlphaFoldDB" id="A0ABD3SEA8"/>
<reference evidence="12 13" key="1">
    <citation type="submission" date="2024-10" db="EMBL/GenBank/DDBJ databases">
        <title>Updated reference genomes for cyclostephanoid diatoms.</title>
        <authorList>
            <person name="Roberts W.R."/>
            <person name="Alverson A.J."/>
        </authorList>
    </citation>
    <scope>NUCLEOTIDE SEQUENCE [LARGE SCALE GENOMIC DNA]</scope>
    <source>
        <strain evidence="12 13">AJA228-03</strain>
    </source>
</reference>
<keyword evidence="3 7" id="KW-0520">NAD</keyword>
<dbReference type="InterPro" id="IPR006168">
    <property type="entry name" value="G3P_DH_NAD-dep"/>
</dbReference>
<dbReference type="EC" id="1.1.1.8" evidence="9"/>
<feature type="binding site" evidence="7">
    <location>
        <position position="288"/>
    </location>
    <ligand>
        <name>NAD(+)</name>
        <dbReference type="ChEBI" id="CHEBI:57540"/>
    </ligand>
</feature>
<evidence type="ECO:0000256" key="9">
    <source>
        <dbReference type="RuleBase" id="RU361243"/>
    </source>
</evidence>
<dbReference type="SUPFAM" id="SSF51735">
    <property type="entry name" value="NAD(P)-binding Rossmann-fold domains"/>
    <property type="match status" value="1"/>
</dbReference>
<proteinExistence type="inferred from homology"/>
<feature type="binding site" evidence="7">
    <location>
        <position position="324"/>
    </location>
    <ligand>
        <name>NAD(+)</name>
        <dbReference type="ChEBI" id="CHEBI:57540"/>
    </ligand>
</feature>
<dbReference type="PANTHER" id="PTHR11728">
    <property type="entry name" value="GLYCEROL-3-PHOSPHATE DEHYDROGENASE"/>
    <property type="match status" value="1"/>
</dbReference>
<feature type="binding site" evidence="6">
    <location>
        <position position="133"/>
    </location>
    <ligand>
        <name>substrate</name>
    </ligand>
</feature>
<dbReference type="InterPro" id="IPR011128">
    <property type="entry name" value="G3P_DH_NAD-dep_N"/>
</dbReference>
<name>A0ABD3SEA8_9STRA</name>
<dbReference type="Gene3D" id="3.40.50.720">
    <property type="entry name" value="NAD(P)-binding Rossmann-like Domain"/>
    <property type="match status" value="1"/>
</dbReference>
<evidence type="ECO:0000259" key="10">
    <source>
        <dbReference type="Pfam" id="PF01210"/>
    </source>
</evidence>
<dbReference type="InterPro" id="IPR017751">
    <property type="entry name" value="G3P_DH_NAD-dep_euk"/>
</dbReference>
<dbReference type="PRINTS" id="PR00077">
    <property type="entry name" value="GPDHDRGNASE"/>
</dbReference>
<accession>A0ABD3SEA8</accession>
<dbReference type="EMBL" id="JALLPB020000054">
    <property type="protein sequence ID" value="KAL3822792.1"/>
    <property type="molecule type" value="Genomic_DNA"/>
</dbReference>
<evidence type="ECO:0000256" key="4">
    <source>
        <dbReference type="ARBA" id="ARBA00048683"/>
    </source>
</evidence>
<feature type="domain" description="Glycerol-3-phosphate dehydrogenase NAD-dependent N-terminal" evidence="10">
    <location>
        <begin position="10"/>
        <end position="186"/>
    </location>
</feature>
<dbReference type="GO" id="GO:0051287">
    <property type="term" value="F:NAD binding"/>
    <property type="evidence" value="ECO:0007669"/>
    <property type="project" value="UniProtKB-UniRule"/>
</dbReference>